<organism evidence="1 2">
    <name type="scientific">Achromobacter seleniivolatilans</name>
    <dbReference type="NCBI Taxonomy" id="3047478"/>
    <lineage>
        <taxon>Bacteria</taxon>
        <taxon>Pseudomonadati</taxon>
        <taxon>Pseudomonadota</taxon>
        <taxon>Betaproteobacteria</taxon>
        <taxon>Burkholderiales</taxon>
        <taxon>Alcaligenaceae</taxon>
        <taxon>Achromobacter</taxon>
    </lineage>
</organism>
<dbReference type="RefSeq" id="WP_306947134.1">
    <property type="nucleotide sequence ID" value="NZ_CP132976.1"/>
</dbReference>
<name>A0ABY9M6Q0_9BURK</name>
<protein>
    <submittedName>
        <fullName evidence="1">3-deoxy-D-arabino-heptulosonate 7-phosphate synthase</fullName>
    </submittedName>
</protein>
<dbReference type="EMBL" id="CP132976">
    <property type="protein sequence ID" value="WMD22365.1"/>
    <property type="molecule type" value="Genomic_DNA"/>
</dbReference>
<reference evidence="1 2" key="1">
    <citation type="submission" date="2023-08" db="EMBL/GenBank/DDBJ databases">
        <title>Achromobacter seleniivolatilans sp. nov., isolated from seleniferous soil.</title>
        <authorList>
            <person name="Zhang S."/>
            <person name="Li K."/>
            <person name="Peng J."/>
            <person name="Zhao Q."/>
            <person name="Wang H."/>
            <person name="Guo Y."/>
        </authorList>
    </citation>
    <scope>NUCLEOTIDE SEQUENCE [LARGE SCALE GENOMIC DNA]</scope>
    <source>
        <strain evidence="1 2">R39</strain>
    </source>
</reference>
<proteinExistence type="predicted"/>
<accession>A0ABY9M6Q0</accession>
<evidence type="ECO:0000313" key="2">
    <source>
        <dbReference type="Proteomes" id="UP001234798"/>
    </source>
</evidence>
<gene>
    <name evidence="1" type="ORF">RAS12_08300</name>
</gene>
<keyword evidence="2" id="KW-1185">Reference proteome</keyword>
<evidence type="ECO:0000313" key="1">
    <source>
        <dbReference type="EMBL" id="WMD22365.1"/>
    </source>
</evidence>
<sequence>MTLQPVPPLLDATLIAVARRYRVPAMPAATPTIHPAAALGIVIEEARKAVAFGTPPEAALKHQFIDALARMIHEAMAPDRGDPAFQAMVLRKRSAQVQEYASLAAHADQDRRDIQASANNLAHPAKLLRMPAGPLRDALAQLQEAASSASWPALSEIATRIRAMPDVRNTARVQQGLTRLIQGAALARLQRLDELSADEQVRTYQTLWNRFSHRPGSPEALSVGNAAQQRGAAVEALTSQALEALARRLDDSEHTPGRYRVVTSMRVPASIPGSADHAKSEWDAVLLRLAQNENAEPVWDVCLLAEAKASVDAATTDLPRLLRGLHLLAHAEENAVYSFQSKQGLVPLRGASLRALTTDEPALARTVLYCCNAPADAWPRLLTTSSRMQLLAAPASVEFGCAVAEQRSADSLQLLPIWDALLESPKWASVLNQYLMLRQVRELMVHTDDLLAAVALNPIADMAPPKACGV</sequence>
<dbReference type="Proteomes" id="UP001234798">
    <property type="component" value="Chromosome"/>
</dbReference>